<organism evidence="1">
    <name type="scientific">freshwater metagenome</name>
    <dbReference type="NCBI Taxonomy" id="449393"/>
    <lineage>
        <taxon>unclassified sequences</taxon>
        <taxon>metagenomes</taxon>
        <taxon>ecological metagenomes</taxon>
    </lineage>
</organism>
<reference evidence="1" key="1">
    <citation type="submission" date="2020-05" db="EMBL/GenBank/DDBJ databases">
        <authorList>
            <person name="Chiriac C."/>
            <person name="Salcher M."/>
            <person name="Ghai R."/>
            <person name="Kavagutti S V."/>
        </authorList>
    </citation>
    <scope>NUCLEOTIDE SEQUENCE</scope>
</reference>
<sequence>MLLINCPWCGPRDETEFHYGSEAHIGYPEKPEELTDKQWAEYIFYRNNNKGWFAERWVHNVGCRRWFNIWRNTVTHEFGPSYKPFTKQPSRPK</sequence>
<dbReference type="InterPro" id="IPR038561">
    <property type="entry name" value="SoxD_sf"/>
</dbReference>
<dbReference type="AlphaFoldDB" id="A0A6J6EMF4"/>
<accession>A0A6J6EMF4</accession>
<dbReference type="EMBL" id="CAEZTU010000020">
    <property type="protein sequence ID" value="CAB4577076.1"/>
    <property type="molecule type" value="Genomic_DNA"/>
</dbReference>
<dbReference type="Gene3D" id="3.30.2270.10">
    <property type="entry name" value="Folate-binding superfamily"/>
    <property type="match status" value="1"/>
</dbReference>
<name>A0A6J6EMF4_9ZZZZ</name>
<protein>
    <submittedName>
        <fullName evidence="1">Unannotated protein</fullName>
    </submittedName>
</protein>
<evidence type="ECO:0000313" key="1">
    <source>
        <dbReference type="EMBL" id="CAB4577076.1"/>
    </source>
</evidence>
<dbReference type="InterPro" id="IPR006279">
    <property type="entry name" value="SoxD"/>
</dbReference>
<proteinExistence type="predicted"/>
<gene>
    <name evidence="1" type="ORF">UFOPK1740_00641</name>
</gene>
<dbReference type="Pfam" id="PF04267">
    <property type="entry name" value="SoxD"/>
    <property type="match status" value="1"/>
</dbReference>
<dbReference type="GO" id="GO:0046653">
    <property type="term" value="P:tetrahydrofolate metabolic process"/>
    <property type="evidence" value="ECO:0007669"/>
    <property type="project" value="InterPro"/>
</dbReference>
<dbReference type="GO" id="GO:0008115">
    <property type="term" value="F:sarcosine oxidase activity"/>
    <property type="evidence" value="ECO:0007669"/>
    <property type="project" value="InterPro"/>
</dbReference>